<dbReference type="Pfam" id="PF01145">
    <property type="entry name" value="Band_7"/>
    <property type="match status" value="1"/>
</dbReference>
<dbReference type="SUPFAM" id="SSF117892">
    <property type="entry name" value="Band 7/SPFH domain"/>
    <property type="match status" value="1"/>
</dbReference>
<organism evidence="6 7">
    <name type="scientific">Oncorhynchus tshawytscha</name>
    <name type="common">Chinook salmon</name>
    <name type="synonym">Salmo tshawytscha</name>
    <dbReference type="NCBI Taxonomy" id="74940"/>
    <lineage>
        <taxon>Eukaryota</taxon>
        <taxon>Metazoa</taxon>
        <taxon>Chordata</taxon>
        <taxon>Craniata</taxon>
        <taxon>Vertebrata</taxon>
        <taxon>Euteleostomi</taxon>
        <taxon>Actinopterygii</taxon>
        <taxon>Neopterygii</taxon>
        <taxon>Teleostei</taxon>
        <taxon>Protacanthopterygii</taxon>
        <taxon>Salmoniformes</taxon>
        <taxon>Salmonidae</taxon>
        <taxon>Salmoninae</taxon>
        <taxon>Oncorhynchus</taxon>
    </lineage>
</organism>
<reference evidence="6" key="3">
    <citation type="submission" date="2025-09" db="UniProtKB">
        <authorList>
            <consortium name="Ensembl"/>
        </authorList>
    </citation>
    <scope>IDENTIFICATION</scope>
</reference>
<dbReference type="GO" id="GO:0005886">
    <property type="term" value="C:plasma membrane"/>
    <property type="evidence" value="ECO:0007669"/>
    <property type="project" value="InterPro"/>
</dbReference>
<evidence type="ECO:0000256" key="4">
    <source>
        <dbReference type="SAM" id="Phobius"/>
    </source>
</evidence>
<dbReference type="InterPro" id="IPR001107">
    <property type="entry name" value="Band_7"/>
</dbReference>
<proteinExistence type="inferred from homology"/>
<dbReference type="Ensembl" id="ENSOTST00005146568.1">
    <property type="protein sequence ID" value="ENSOTSP00005149679.1"/>
    <property type="gene ID" value="ENSOTSG00005062633.1"/>
</dbReference>
<keyword evidence="3 4" id="KW-0472">Membrane</keyword>
<dbReference type="Proteomes" id="UP000694402">
    <property type="component" value="Unassembled WGS sequence"/>
</dbReference>
<evidence type="ECO:0000259" key="5">
    <source>
        <dbReference type="SMART" id="SM00244"/>
    </source>
</evidence>
<dbReference type="InterPro" id="IPR018080">
    <property type="entry name" value="Band_7/stomatin-like_CS"/>
</dbReference>
<reference evidence="7" key="1">
    <citation type="journal article" date="2018" name="PLoS ONE">
        <title>Chinook salmon (Oncorhynchus tshawytscha) genome and transcriptome.</title>
        <authorList>
            <person name="Christensen K.A."/>
            <person name="Leong J.S."/>
            <person name="Sakhrani D."/>
            <person name="Biagi C.A."/>
            <person name="Minkley D.R."/>
            <person name="Withler R.E."/>
            <person name="Rondeau E.B."/>
            <person name="Koop B.F."/>
            <person name="Devlin R.H."/>
        </authorList>
    </citation>
    <scope>NUCLEOTIDE SEQUENCE [LARGE SCALE GENOMIC DNA]</scope>
</reference>
<feature type="domain" description="Band 7" evidence="5">
    <location>
        <begin position="62"/>
        <end position="221"/>
    </location>
</feature>
<dbReference type="AlphaFoldDB" id="A0AAZ3S999"/>
<dbReference type="SMART" id="SM00244">
    <property type="entry name" value="PHB"/>
    <property type="match status" value="1"/>
</dbReference>
<dbReference type="PANTHER" id="PTHR10264:SF115">
    <property type="entry name" value="STOMATIN"/>
    <property type="match status" value="1"/>
</dbReference>
<dbReference type="InterPro" id="IPR043202">
    <property type="entry name" value="Band-7_stomatin-like"/>
</dbReference>
<dbReference type="PROSITE" id="PS01270">
    <property type="entry name" value="BAND_7"/>
    <property type="match status" value="1"/>
</dbReference>
<evidence type="ECO:0000256" key="2">
    <source>
        <dbReference type="ARBA" id="ARBA00008164"/>
    </source>
</evidence>
<keyword evidence="4" id="KW-0812">Transmembrane</keyword>
<keyword evidence="7" id="KW-1185">Reference proteome</keyword>
<evidence type="ECO:0000313" key="7">
    <source>
        <dbReference type="Proteomes" id="UP000694402"/>
    </source>
</evidence>
<dbReference type="PANTHER" id="PTHR10264">
    <property type="entry name" value="BAND 7 PROTEIN-RELATED"/>
    <property type="match status" value="1"/>
</dbReference>
<dbReference type="PRINTS" id="PR00721">
    <property type="entry name" value="STOMATIN"/>
</dbReference>
<dbReference type="InterPro" id="IPR036013">
    <property type="entry name" value="Band_7/SPFH_dom_sf"/>
</dbReference>
<dbReference type="GeneTree" id="ENSGT01030000234614"/>
<dbReference type="InterPro" id="IPR001972">
    <property type="entry name" value="Stomatin_HflK_fam"/>
</dbReference>
<accession>A0AAZ3S999</accession>
<protein>
    <recommendedName>
        <fullName evidence="5">Band 7 domain-containing protein</fullName>
    </recommendedName>
</protein>
<name>A0AAZ3S999_ONCTS</name>
<dbReference type="FunFam" id="3.30.479.30:FF:000002">
    <property type="entry name" value="band 7 protein AGAP004871"/>
    <property type="match status" value="1"/>
</dbReference>
<evidence type="ECO:0000256" key="1">
    <source>
        <dbReference type="ARBA" id="ARBA00004370"/>
    </source>
</evidence>
<feature type="transmembrane region" description="Helical" evidence="4">
    <location>
        <begin position="35"/>
        <end position="64"/>
    </location>
</feature>
<sequence length="293" mass="32444">MCISESRHAPSLRECSKDYKDTKLLSVSSLESPDIGIGLCGWIIVGLSILLMLATLPLSIWMCIKIVKEYERAIIFRLGRILRGRAKGPGLFFILPCTDNFINVDMRTITFDIPPQEVLTKDSVTVSVDGVVYYRVQNATLAVANITNADAATRLLAQTTLRNVLGTKNLAEILSDREEIAHSMQTTLDDATDDWGIKVERVEIKDVKLPQQLQRAMAAEAEASREARAKVIAAEGEMNASRALKEASLVIAESPSGLQLRYLQTLNTIAAEKNSTIIFPLPMDMMQAFMKRD</sequence>
<dbReference type="CDD" id="cd03403">
    <property type="entry name" value="SPFH_stomatin"/>
    <property type="match status" value="1"/>
</dbReference>
<keyword evidence="4" id="KW-1133">Transmembrane helix</keyword>
<evidence type="ECO:0000256" key="3">
    <source>
        <dbReference type="ARBA" id="ARBA00023136"/>
    </source>
</evidence>
<comment type="similarity">
    <text evidence="2">Belongs to the band 7/mec-2 family.</text>
</comment>
<comment type="subcellular location">
    <subcellularLocation>
        <location evidence="1">Membrane</location>
    </subcellularLocation>
</comment>
<dbReference type="Gene3D" id="3.30.479.30">
    <property type="entry name" value="Band 7 domain"/>
    <property type="match status" value="1"/>
</dbReference>
<reference evidence="6" key="2">
    <citation type="submission" date="2025-08" db="UniProtKB">
        <authorList>
            <consortium name="Ensembl"/>
        </authorList>
    </citation>
    <scope>IDENTIFICATION</scope>
</reference>
<dbReference type="Gene3D" id="6.10.250.2090">
    <property type="match status" value="1"/>
</dbReference>
<gene>
    <name evidence="6" type="primary">STOM</name>
</gene>
<evidence type="ECO:0000313" key="6">
    <source>
        <dbReference type="Ensembl" id="ENSOTSP00005149679.1"/>
    </source>
</evidence>